<dbReference type="PANTHER" id="PTHR11712">
    <property type="entry name" value="POLYKETIDE SYNTHASE-RELATED"/>
    <property type="match status" value="1"/>
</dbReference>
<keyword evidence="10 11" id="KW-0012">Acyltransferase</keyword>
<dbReference type="SUPFAM" id="SSF53901">
    <property type="entry name" value="Thiolase-like"/>
    <property type="match status" value="2"/>
</dbReference>
<evidence type="ECO:0000256" key="5">
    <source>
        <dbReference type="ARBA" id="ARBA00022516"/>
    </source>
</evidence>
<evidence type="ECO:0000313" key="16">
    <source>
        <dbReference type="Proteomes" id="UP000739180"/>
    </source>
</evidence>
<dbReference type="PROSITE" id="PS00606">
    <property type="entry name" value="KS3_1"/>
    <property type="match status" value="1"/>
</dbReference>
<evidence type="ECO:0000256" key="13">
    <source>
        <dbReference type="SAM" id="Phobius"/>
    </source>
</evidence>
<dbReference type="Pfam" id="PF00109">
    <property type="entry name" value="ketoacyl-synt"/>
    <property type="match status" value="1"/>
</dbReference>
<evidence type="ECO:0000256" key="12">
    <source>
        <dbReference type="RuleBase" id="RU003694"/>
    </source>
</evidence>
<gene>
    <name evidence="15" type="primary">fabF</name>
    <name evidence="15" type="ORF">FGS76_07805</name>
</gene>
<keyword evidence="6 11" id="KW-0808">Transferase</keyword>
<keyword evidence="9 11" id="KW-0275">Fatty acid biosynthesis</keyword>
<evidence type="ECO:0000256" key="10">
    <source>
        <dbReference type="ARBA" id="ARBA00023315"/>
    </source>
</evidence>
<keyword evidence="5 11" id="KW-0444">Lipid biosynthesis</keyword>
<dbReference type="RefSeq" id="WP_138772064.1">
    <property type="nucleotide sequence ID" value="NZ_JBHSSX010000113.1"/>
</dbReference>
<dbReference type="PROSITE" id="PS52004">
    <property type="entry name" value="KS3_2"/>
    <property type="match status" value="1"/>
</dbReference>
<dbReference type="PIRSF" id="PIRSF000447">
    <property type="entry name" value="KAS_II"/>
    <property type="match status" value="1"/>
</dbReference>
<accession>A0ABY2XLY6</accession>
<evidence type="ECO:0000256" key="9">
    <source>
        <dbReference type="ARBA" id="ARBA00023160"/>
    </source>
</evidence>
<sequence length="412" mass="43193">MTRRRVVITGMGMLTPLGGDVASTWEGILAGRSGIRAIEHFDTEAFATKFAGLVPEFPLEDYLSTKEARKMDLFVQYGMVAAIQAIRDAGLDMDKENGERIGAAIGSGIGGLTNIEENHQKLMESGPRKLSPFFVPSTIINMIAGNLAIMFGLKGPNFATVTACTTGTHNIGFAAQQIQLGTADVMVAGGAEKGSTPLGMGGFAAARALSTRNDDPQGASRPWDRDRDGFVLSDGAGALVLEEYERAKARGANIYGELIGFGMSDDAYHMTAPSEDGAGAALSMGNAFRDAGVDPSLVGYVNAHATSTKVGDLIEIHAVKKVFGDHATKLAMSSTKSMVGHLLGAAGAVEAIFTLLAMRDSVAPPTINLDNPDDGCDLDLVPNQAQSRPIDMALSNSFGFGGTNGSLLFRKV</sequence>
<evidence type="ECO:0000256" key="8">
    <source>
        <dbReference type="ARBA" id="ARBA00023098"/>
    </source>
</evidence>
<dbReference type="PANTHER" id="PTHR11712:SF336">
    <property type="entry name" value="3-OXOACYL-[ACYL-CARRIER-PROTEIN] SYNTHASE, MITOCHONDRIAL"/>
    <property type="match status" value="1"/>
</dbReference>
<keyword evidence="13" id="KW-0812">Transmembrane</keyword>
<dbReference type="InterPro" id="IPR020841">
    <property type="entry name" value="PKS_Beta-ketoAc_synthase_dom"/>
</dbReference>
<comment type="function">
    <text evidence="11">Involved in the type II fatty acid elongation cycle. Catalyzes the elongation of a wide range of acyl-ACP by the addition of two carbons from malonyl-ACP to an acyl acceptor. Can efficiently catalyze the conversion of palmitoleoyl-ACP (cis-hexadec-9-enoyl-ACP) to cis-vaccenoyl-ACP (cis-octadec-11-enoyl-ACP), an essential step in the thermal regulation of fatty acid composition.</text>
</comment>
<name>A0ABY2XLY6_9GAMM</name>
<evidence type="ECO:0000256" key="6">
    <source>
        <dbReference type="ARBA" id="ARBA00022679"/>
    </source>
</evidence>
<feature type="transmembrane region" description="Helical" evidence="13">
    <location>
        <begin position="133"/>
        <end position="153"/>
    </location>
</feature>
<dbReference type="Pfam" id="PF02801">
    <property type="entry name" value="Ketoacyl-synt_C"/>
    <property type="match status" value="1"/>
</dbReference>
<comment type="catalytic activity">
    <reaction evidence="11">
        <text>a fatty acyl-[ACP] + malonyl-[ACP] + H(+) = a 3-oxoacyl-[ACP] + holo-[ACP] + CO2</text>
        <dbReference type="Rhea" id="RHEA:22836"/>
        <dbReference type="Rhea" id="RHEA-COMP:9623"/>
        <dbReference type="Rhea" id="RHEA-COMP:9685"/>
        <dbReference type="Rhea" id="RHEA-COMP:9916"/>
        <dbReference type="Rhea" id="RHEA-COMP:14125"/>
        <dbReference type="ChEBI" id="CHEBI:15378"/>
        <dbReference type="ChEBI" id="CHEBI:16526"/>
        <dbReference type="ChEBI" id="CHEBI:64479"/>
        <dbReference type="ChEBI" id="CHEBI:78449"/>
        <dbReference type="ChEBI" id="CHEBI:78776"/>
        <dbReference type="ChEBI" id="CHEBI:138651"/>
    </reaction>
</comment>
<dbReference type="NCBIfam" id="NF004970">
    <property type="entry name" value="PRK06333.1"/>
    <property type="match status" value="1"/>
</dbReference>
<keyword evidence="8" id="KW-0443">Lipid metabolism</keyword>
<evidence type="ECO:0000259" key="14">
    <source>
        <dbReference type="PROSITE" id="PS52004"/>
    </source>
</evidence>
<keyword evidence="13" id="KW-0472">Membrane</keyword>
<dbReference type="Gene3D" id="3.40.47.10">
    <property type="match status" value="1"/>
</dbReference>
<keyword evidence="7" id="KW-0276">Fatty acid metabolism</keyword>
<evidence type="ECO:0000256" key="3">
    <source>
        <dbReference type="ARBA" id="ARBA00012356"/>
    </source>
</evidence>
<dbReference type="EMBL" id="VCQT01000026">
    <property type="protein sequence ID" value="TMW13221.1"/>
    <property type="molecule type" value="Genomic_DNA"/>
</dbReference>
<dbReference type="InterPro" id="IPR016039">
    <property type="entry name" value="Thiolase-like"/>
</dbReference>
<evidence type="ECO:0000256" key="7">
    <source>
        <dbReference type="ARBA" id="ARBA00022832"/>
    </source>
</evidence>
<dbReference type="InterPro" id="IPR014031">
    <property type="entry name" value="Ketoacyl_synth_C"/>
</dbReference>
<evidence type="ECO:0000256" key="1">
    <source>
        <dbReference type="ARBA" id="ARBA00005194"/>
    </source>
</evidence>
<dbReference type="EC" id="2.3.1.179" evidence="3 11"/>
<evidence type="ECO:0000256" key="11">
    <source>
        <dbReference type="PIRNR" id="PIRNR000447"/>
    </source>
</evidence>
<comment type="caution">
    <text evidence="15">The sequence shown here is derived from an EMBL/GenBank/DDBJ whole genome shotgun (WGS) entry which is preliminary data.</text>
</comment>
<dbReference type="NCBIfam" id="NF005589">
    <property type="entry name" value="PRK07314.1"/>
    <property type="match status" value="1"/>
</dbReference>
<evidence type="ECO:0000313" key="15">
    <source>
        <dbReference type="EMBL" id="TMW13221.1"/>
    </source>
</evidence>
<dbReference type="GO" id="GO:0004315">
    <property type="term" value="F:3-oxoacyl-[acyl-carrier-protein] synthase activity"/>
    <property type="evidence" value="ECO:0007669"/>
    <property type="project" value="UniProtKB-EC"/>
</dbReference>
<evidence type="ECO:0000256" key="4">
    <source>
        <dbReference type="ARBA" id="ARBA00014657"/>
    </source>
</evidence>
<comment type="catalytic activity">
    <reaction evidence="11">
        <text>(9Z)-hexadecenoyl-[ACP] + malonyl-[ACP] + H(+) = 3-oxo-(11Z)-octadecenoyl-[ACP] + holo-[ACP] + CO2</text>
        <dbReference type="Rhea" id="RHEA:55040"/>
        <dbReference type="Rhea" id="RHEA-COMP:9623"/>
        <dbReference type="Rhea" id="RHEA-COMP:9685"/>
        <dbReference type="Rhea" id="RHEA-COMP:10800"/>
        <dbReference type="Rhea" id="RHEA-COMP:14074"/>
        <dbReference type="ChEBI" id="CHEBI:15378"/>
        <dbReference type="ChEBI" id="CHEBI:16526"/>
        <dbReference type="ChEBI" id="CHEBI:64479"/>
        <dbReference type="ChEBI" id="CHEBI:78449"/>
        <dbReference type="ChEBI" id="CHEBI:83989"/>
        <dbReference type="ChEBI" id="CHEBI:138538"/>
        <dbReference type="EC" id="2.3.1.179"/>
    </reaction>
</comment>
<proteinExistence type="inferred from homology"/>
<comment type="pathway">
    <text evidence="1 11">Lipid metabolism; fatty acid biosynthesis.</text>
</comment>
<organism evidence="15 16">
    <name type="scientific">Alloalcanivorax gelatiniphagus</name>
    <dbReference type="NCBI Taxonomy" id="1194167"/>
    <lineage>
        <taxon>Bacteria</taxon>
        <taxon>Pseudomonadati</taxon>
        <taxon>Pseudomonadota</taxon>
        <taxon>Gammaproteobacteria</taxon>
        <taxon>Oceanospirillales</taxon>
        <taxon>Alcanivoracaceae</taxon>
        <taxon>Alloalcanivorax</taxon>
    </lineage>
</organism>
<comment type="similarity">
    <text evidence="2 11 12">Belongs to the thiolase-like superfamily. Beta-ketoacyl-ACP synthases family.</text>
</comment>
<keyword evidence="13" id="KW-1133">Transmembrane helix</keyword>
<evidence type="ECO:0000256" key="2">
    <source>
        <dbReference type="ARBA" id="ARBA00008467"/>
    </source>
</evidence>
<dbReference type="InterPro" id="IPR017568">
    <property type="entry name" value="3-oxoacyl-ACP_synth-2"/>
</dbReference>
<reference evidence="15 16" key="1">
    <citation type="submission" date="2019-05" db="EMBL/GenBank/DDBJ databases">
        <title>Genome of Alcanivorax gelatiniphagus, an oil degrading marine bacteria.</title>
        <authorList>
            <person name="Kwon K.K."/>
        </authorList>
    </citation>
    <scope>NUCLEOTIDE SEQUENCE [LARGE SCALE GENOMIC DNA]</scope>
    <source>
        <strain evidence="15 16">MEBiC 08158</strain>
    </source>
</reference>
<protein>
    <recommendedName>
        <fullName evidence="4 11">3-oxoacyl-[acyl-carrier-protein] synthase 2</fullName>
        <ecNumber evidence="3 11">2.3.1.179</ecNumber>
    </recommendedName>
</protein>
<dbReference type="Proteomes" id="UP000739180">
    <property type="component" value="Unassembled WGS sequence"/>
</dbReference>
<dbReference type="NCBIfam" id="TIGR03150">
    <property type="entry name" value="fabF"/>
    <property type="match status" value="1"/>
</dbReference>
<dbReference type="InterPro" id="IPR014030">
    <property type="entry name" value="Ketoacyl_synth_N"/>
</dbReference>
<dbReference type="SMART" id="SM00825">
    <property type="entry name" value="PKS_KS"/>
    <property type="match status" value="1"/>
</dbReference>
<dbReference type="CDD" id="cd00834">
    <property type="entry name" value="KAS_I_II"/>
    <property type="match status" value="1"/>
</dbReference>
<feature type="domain" description="Ketosynthase family 3 (KS3)" evidence="14">
    <location>
        <begin position="3"/>
        <end position="411"/>
    </location>
</feature>
<dbReference type="InterPro" id="IPR018201">
    <property type="entry name" value="Ketoacyl_synth_AS"/>
</dbReference>
<keyword evidence="16" id="KW-1185">Reference proteome</keyword>
<dbReference type="InterPro" id="IPR000794">
    <property type="entry name" value="Beta-ketoacyl_synthase"/>
</dbReference>